<dbReference type="InterPro" id="IPR027417">
    <property type="entry name" value="P-loop_NTPase"/>
</dbReference>
<proteinExistence type="predicted"/>
<keyword evidence="7" id="KW-0067">ATP-binding</keyword>
<keyword evidence="8" id="KW-1185">Reference proteome</keyword>
<dbReference type="FunFam" id="3.40.50.300:FF:000327">
    <property type="entry name" value="ATP-binding cassette sub-family A member 3"/>
    <property type="match status" value="1"/>
</dbReference>
<dbReference type="OrthoDB" id="6512918at2759"/>
<reference evidence="7 8" key="1">
    <citation type="submission" date="2015-09" db="EMBL/GenBank/DDBJ databases">
        <title>Draft genome of the scarab beetle Oryctes borbonicus.</title>
        <authorList>
            <person name="Meyer J.M."/>
            <person name="Markov G.V."/>
            <person name="Baskaran P."/>
            <person name="Herrmann M."/>
            <person name="Sommer R.J."/>
            <person name="Roedelsperger C."/>
        </authorList>
    </citation>
    <scope>NUCLEOTIDE SEQUENCE [LARGE SCALE GENOMIC DNA]</scope>
    <source>
        <strain evidence="7">OB123</strain>
        <tissue evidence="7">Whole animal</tissue>
    </source>
</reference>
<dbReference type="Gene3D" id="3.40.50.300">
    <property type="entry name" value="P-loop containing nucleotide triphosphate hydrolases"/>
    <property type="match status" value="1"/>
</dbReference>
<dbReference type="GO" id="GO:0140359">
    <property type="term" value="F:ABC-type transporter activity"/>
    <property type="evidence" value="ECO:0007669"/>
    <property type="project" value="InterPro"/>
</dbReference>
<organism evidence="7 8">
    <name type="scientific">Oryctes borbonicus</name>
    <dbReference type="NCBI Taxonomy" id="1629725"/>
    <lineage>
        <taxon>Eukaryota</taxon>
        <taxon>Metazoa</taxon>
        <taxon>Ecdysozoa</taxon>
        <taxon>Arthropoda</taxon>
        <taxon>Hexapoda</taxon>
        <taxon>Insecta</taxon>
        <taxon>Pterygota</taxon>
        <taxon>Neoptera</taxon>
        <taxon>Endopterygota</taxon>
        <taxon>Coleoptera</taxon>
        <taxon>Polyphaga</taxon>
        <taxon>Scarabaeiformia</taxon>
        <taxon>Scarabaeidae</taxon>
        <taxon>Dynastinae</taxon>
        <taxon>Oryctes</taxon>
    </lineage>
</organism>
<feature type="transmembrane region" description="Helical" evidence="5">
    <location>
        <begin position="405"/>
        <end position="432"/>
    </location>
</feature>
<evidence type="ECO:0000256" key="1">
    <source>
        <dbReference type="ARBA" id="ARBA00004141"/>
    </source>
</evidence>
<dbReference type="Proteomes" id="UP000051574">
    <property type="component" value="Unassembled WGS sequence"/>
</dbReference>
<keyword evidence="4 5" id="KW-0472">Membrane</keyword>
<dbReference type="GO" id="GO:0016887">
    <property type="term" value="F:ATP hydrolysis activity"/>
    <property type="evidence" value="ECO:0007669"/>
    <property type="project" value="InterPro"/>
</dbReference>
<feature type="transmembrane region" description="Helical" evidence="5">
    <location>
        <begin position="365"/>
        <end position="385"/>
    </location>
</feature>
<keyword evidence="2 5" id="KW-0812">Transmembrane</keyword>
<dbReference type="Pfam" id="PF00005">
    <property type="entry name" value="ABC_tran"/>
    <property type="match status" value="1"/>
</dbReference>
<dbReference type="PANTHER" id="PTHR19229:SF250">
    <property type="entry name" value="ABC TRANSPORTER DOMAIN-CONTAINING PROTEIN-RELATED"/>
    <property type="match status" value="1"/>
</dbReference>
<dbReference type="GO" id="GO:0016020">
    <property type="term" value="C:membrane"/>
    <property type="evidence" value="ECO:0007669"/>
    <property type="project" value="UniProtKB-SubCell"/>
</dbReference>
<protein>
    <submittedName>
        <fullName evidence="7">ABC transporter ATP-binding protein</fullName>
    </submittedName>
</protein>
<dbReference type="PANTHER" id="PTHR19229">
    <property type="entry name" value="ATP-BINDING CASSETTE TRANSPORTER SUBFAMILY A ABCA"/>
    <property type="match status" value="1"/>
</dbReference>
<dbReference type="PROSITE" id="PS50893">
    <property type="entry name" value="ABC_TRANSPORTER_2"/>
    <property type="match status" value="1"/>
</dbReference>
<feature type="domain" description="ABC transporter" evidence="6">
    <location>
        <begin position="656"/>
        <end position="886"/>
    </location>
</feature>
<evidence type="ECO:0000259" key="6">
    <source>
        <dbReference type="PROSITE" id="PS50893"/>
    </source>
</evidence>
<dbReference type="InterPro" id="IPR026082">
    <property type="entry name" value="ABCA"/>
</dbReference>
<feature type="transmembrane region" description="Helical" evidence="5">
    <location>
        <begin position="192"/>
        <end position="213"/>
    </location>
</feature>
<keyword evidence="7" id="KW-0547">Nucleotide-binding</keyword>
<dbReference type="InterPro" id="IPR056264">
    <property type="entry name" value="R2_ABCA1-4-like"/>
</dbReference>
<comment type="caution">
    <text evidence="7">The sequence shown here is derived from an EMBL/GenBank/DDBJ whole genome shotgun (WGS) entry which is preliminary data.</text>
</comment>
<evidence type="ECO:0000256" key="4">
    <source>
        <dbReference type="ARBA" id="ARBA00023136"/>
    </source>
</evidence>
<dbReference type="Pfam" id="PF23321">
    <property type="entry name" value="R1_ABCA1"/>
    <property type="match status" value="1"/>
</dbReference>
<dbReference type="AlphaFoldDB" id="A0A0T6BDG1"/>
<evidence type="ECO:0000313" key="7">
    <source>
        <dbReference type="EMBL" id="KRT85363.1"/>
    </source>
</evidence>
<comment type="subcellular location">
    <subcellularLocation>
        <location evidence="1">Membrane</location>
        <topology evidence="1">Multi-pass membrane protein</topology>
    </subcellularLocation>
</comment>
<dbReference type="CDD" id="cd03263">
    <property type="entry name" value="ABC_subfamily_A"/>
    <property type="match status" value="1"/>
</dbReference>
<keyword evidence="3 5" id="KW-1133">Transmembrane helix</keyword>
<dbReference type="Pfam" id="PF12698">
    <property type="entry name" value="ABC2_membrane_3"/>
    <property type="match status" value="1"/>
</dbReference>
<accession>A0A0T6BDG1</accession>
<feature type="transmembrane region" description="Helical" evidence="5">
    <location>
        <begin position="444"/>
        <end position="468"/>
    </location>
</feature>
<feature type="transmembrane region" description="Helical" evidence="5">
    <location>
        <begin position="510"/>
        <end position="533"/>
    </location>
</feature>
<sequence>MDEADLLGDRIAIMAGGSLQCCGSSFFLKKKYGAGYHLVIAKSQRCDVGKVTSLLRHHIPSIEVENNVGSELTYILSEEQSAVFQEMLSDLEDNSLKLGIDSYGISLTTMEEVFMKVGADHGQEEENDHIEMLNRNGDAYKEKNGHIVDSNSRSSETKLNMQENDFLTGWPLWRNHVLAMFMKKVLSTVRSWILFLIQNIIPVAFLIIAIIVARQMNASNDLPDLDITLDSYDNPITVMTTDNVNNNIFNQYREMLQTEYRESIDWGITSMHYNMLNATVENTARVRMRYIIGATFSGKNDTITAWFNNEPYHSPPLTLQYAINSIVKSKLGLDYSISFSNFPLPFTIDTQFARLAQGSNMGFQLAFNIAFSMSFVSSFYVLFYVRERVNKSKHLQFVSGAKVSSFWLIAFVWDYMTFIFTSLCLIITLACFQEDGFKTGIELGRMLAILMFFGFSMLPMMYISSFFFTIPSSGYTRMTLLSIFLGVAAFMVVQVLSVEDLDLTHVANGLHWGFLIIPHYALATAIHTVSLIFSTQSLCDAVNEVGDSILNITGLPDTGIADYACIIQPERCCDIEQDYFSWTNGIGRNVVFMLVVGIVLFVILLSHEYRVFDIIIYCFKRQIASKPSQEGTKDSDVMEEKRRIRSGEISFKDHCVLLKDVTRYYGKTLAVNQLCLGIKEYECFGLLGINGAGKTSTFKMMTGDVKISYGDGWINGMNLKTEMKKVHKHIGYCPQFDALLDDLTGKETLVMYCLLRGIRLKDSWHIAEQLSRDFDFHRHLNKQVKNYSGGSKRKLSAALALIGDPPIIFLDEPTTGMDPATKRNLWDTLCKIRDSGKCLILTSHSMEECEALCTRLAIMVNGTFKCLGSTQHLKNKFSEGYMLTIKVRKANTDTHETATNIEAIEHLVKSNFPSAIPKESHQELVTYFIPDVTLPWSKMFGIMEDGKKSISVIEDYSLGQSSLEQVFLLFTKQQRE</sequence>
<dbReference type="SUPFAM" id="SSF52540">
    <property type="entry name" value="P-loop containing nucleoside triphosphate hydrolases"/>
    <property type="match status" value="1"/>
</dbReference>
<name>A0A0T6BDG1_9SCAR</name>
<evidence type="ECO:0000256" key="2">
    <source>
        <dbReference type="ARBA" id="ARBA00022692"/>
    </source>
</evidence>
<dbReference type="InterPro" id="IPR003439">
    <property type="entry name" value="ABC_transporter-like_ATP-bd"/>
</dbReference>
<evidence type="ECO:0000313" key="8">
    <source>
        <dbReference type="Proteomes" id="UP000051574"/>
    </source>
</evidence>
<dbReference type="GO" id="GO:0005319">
    <property type="term" value="F:lipid transporter activity"/>
    <property type="evidence" value="ECO:0007669"/>
    <property type="project" value="TreeGrafter"/>
</dbReference>
<dbReference type="EMBL" id="LJIG01001577">
    <property type="protein sequence ID" value="KRT85363.1"/>
    <property type="molecule type" value="Genomic_DNA"/>
</dbReference>
<gene>
    <name evidence="7" type="ORF">AMK59_1800</name>
</gene>
<dbReference type="GO" id="GO:0005524">
    <property type="term" value="F:ATP binding"/>
    <property type="evidence" value="ECO:0007669"/>
    <property type="project" value="UniProtKB-KW"/>
</dbReference>
<evidence type="ECO:0000256" key="3">
    <source>
        <dbReference type="ARBA" id="ARBA00022989"/>
    </source>
</evidence>
<evidence type="ECO:0000256" key="5">
    <source>
        <dbReference type="SAM" id="Phobius"/>
    </source>
</evidence>
<dbReference type="InterPro" id="IPR013525">
    <property type="entry name" value="ABC2_TM"/>
</dbReference>
<feature type="transmembrane region" description="Helical" evidence="5">
    <location>
        <begin position="480"/>
        <end position="498"/>
    </location>
</feature>
<feature type="transmembrane region" description="Helical" evidence="5">
    <location>
        <begin position="586"/>
        <end position="605"/>
    </location>
</feature>